<name>A0A3E0DZ26_9BACT</name>
<feature type="signal peptide" evidence="1">
    <location>
        <begin position="1"/>
        <end position="24"/>
    </location>
</feature>
<sequence>MKFIKSITILFLIVFLFGSIPSQDQTAYLEIAKFVDGDTFWVKYPYGKEEKIRFIGMNTPESRNTGRTKIEYFGKEASENVRQLPTVKKVRLEYDVHEMTGTREHLPISIWRMGHS</sequence>
<dbReference type="SUPFAM" id="SSF50199">
    <property type="entry name" value="Staphylococcal nuclease"/>
    <property type="match status" value="1"/>
</dbReference>
<dbReference type="EMBL" id="QUNF01000006">
    <property type="protein sequence ID" value="REG90703.1"/>
    <property type="molecule type" value="Genomic_DNA"/>
</dbReference>
<dbReference type="Gene3D" id="2.40.50.90">
    <property type="match status" value="1"/>
</dbReference>
<keyword evidence="3" id="KW-1185">Reference proteome</keyword>
<accession>A0A3E0DZ26</accession>
<evidence type="ECO:0000256" key="1">
    <source>
        <dbReference type="SAM" id="SignalP"/>
    </source>
</evidence>
<keyword evidence="1" id="KW-0732">Signal</keyword>
<reference evidence="2 3" key="1">
    <citation type="submission" date="2018-08" db="EMBL/GenBank/DDBJ databases">
        <title>Genomic Encyclopedia of Archaeal and Bacterial Type Strains, Phase II (KMG-II): from individual species to whole genera.</title>
        <authorList>
            <person name="Goeker M."/>
        </authorList>
    </citation>
    <scope>NUCLEOTIDE SEQUENCE [LARGE SCALE GENOMIC DNA]</scope>
    <source>
        <strain evidence="2 3">DSM 15986</strain>
    </source>
</reference>
<comment type="caution">
    <text evidence="2">The sequence shown here is derived from an EMBL/GenBank/DDBJ whole genome shotgun (WGS) entry which is preliminary data.</text>
</comment>
<dbReference type="RefSeq" id="WP_240510981.1">
    <property type="nucleotide sequence ID" value="NZ_MSSW01000061.1"/>
</dbReference>
<evidence type="ECO:0000313" key="3">
    <source>
        <dbReference type="Proteomes" id="UP000256405"/>
    </source>
</evidence>
<proteinExistence type="predicted"/>
<dbReference type="InterPro" id="IPR035437">
    <property type="entry name" value="SNase_OB-fold_sf"/>
</dbReference>
<feature type="chain" id="PRO_5017628607" evidence="1">
    <location>
        <begin position="25"/>
        <end position="116"/>
    </location>
</feature>
<gene>
    <name evidence="2" type="ORF">C8N25_106204</name>
</gene>
<protein>
    <submittedName>
        <fullName evidence="2">Uncharacterized protein</fullName>
    </submittedName>
</protein>
<organism evidence="2 3">
    <name type="scientific">Algoriphagus antarcticus</name>
    <dbReference type="NCBI Taxonomy" id="238540"/>
    <lineage>
        <taxon>Bacteria</taxon>
        <taxon>Pseudomonadati</taxon>
        <taxon>Bacteroidota</taxon>
        <taxon>Cytophagia</taxon>
        <taxon>Cytophagales</taxon>
        <taxon>Cyclobacteriaceae</taxon>
        <taxon>Algoriphagus</taxon>
    </lineage>
</organism>
<evidence type="ECO:0000313" key="2">
    <source>
        <dbReference type="EMBL" id="REG90703.1"/>
    </source>
</evidence>
<dbReference type="AlphaFoldDB" id="A0A3E0DZ26"/>
<dbReference type="Proteomes" id="UP000256405">
    <property type="component" value="Unassembled WGS sequence"/>
</dbReference>